<keyword evidence="1" id="KW-0539">Nucleus</keyword>
<dbReference type="InterPro" id="IPR021858">
    <property type="entry name" value="Fun_TF"/>
</dbReference>
<dbReference type="AlphaFoldDB" id="A0A545V3Y3"/>
<dbReference type="EMBL" id="SPUK01000006">
    <property type="protein sequence ID" value="TQV96423.1"/>
    <property type="molecule type" value="Genomic_DNA"/>
</dbReference>
<organism evidence="2 3">
    <name type="scientific">Cordyceps javanica</name>
    <dbReference type="NCBI Taxonomy" id="43265"/>
    <lineage>
        <taxon>Eukaryota</taxon>
        <taxon>Fungi</taxon>
        <taxon>Dikarya</taxon>
        <taxon>Ascomycota</taxon>
        <taxon>Pezizomycotina</taxon>
        <taxon>Sordariomycetes</taxon>
        <taxon>Hypocreomycetidae</taxon>
        <taxon>Hypocreales</taxon>
        <taxon>Cordycipitaceae</taxon>
        <taxon>Cordyceps</taxon>
    </lineage>
</organism>
<dbReference type="OrthoDB" id="4869942at2759"/>
<evidence type="ECO:0000256" key="1">
    <source>
        <dbReference type="ARBA" id="ARBA00023242"/>
    </source>
</evidence>
<dbReference type="Proteomes" id="UP000315783">
    <property type="component" value="Unassembled WGS sequence"/>
</dbReference>
<sequence>MATIKRKFDHYTLQVLADLSADIGDPDRYREKQVLTRLSIFLSSEISLSSPTLHHHLRGFVAVVKARGGIQAVLESNEIRRNWVWLAMMTIIVTNTTSPSSGQMAEEDYFTNEDLYAYITGDFNTAFPCPTQLFLCLRDINRLRREIAGGRRTANSPALQGAALAIIRDIASFAPEAWTERYALPERALVRLQLALVFKSATMLYGMMTLAAHAGMPFPAHQRFATADVIVELVLSIMQVLGYDELAMVWPLMVAGASLGRAARSKQAVVDGLLLGISRGPCPSVGVYLGLECLRRFWKSGKTEWDECFTTWQATVP</sequence>
<protein>
    <submittedName>
        <fullName evidence="2">Fungal specific transcription factordomain-containing protein</fullName>
    </submittedName>
</protein>
<accession>A0A545V3Y3</accession>
<keyword evidence="3" id="KW-1185">Reference proteome</keyword>
<comment type="caution">
    <text evidence="2">The sequence shown here is derived from an EMBL/GenBank/DDBJ whole genome shotgun (WGS) entry which is preliminary data.</text>
</comment>
<proteinExistence type="predicted"/>
<dbReference type="Pfam" id="PF11951">
    <property type="entry name" value="Fungal_trans_2"/>
    <property type="match status" value="1"/>
</dbReference>
<reference evidence="2 3" key="1">
    <citation type="journal article" date="2019" name="Appl. Microbiol. Biotechnol.">
        <title>Genome sequence of Isaria javanica and comparative genome analysis insights into family S53 peptidase evolution in fungal entomopathogens.</title>
        <authorList>
            <person name="Lin R."/>
            <person name="Zhang X."/>
            <person name="Xin B."/>
            <person name="Zou M."/>
            <person name="Gao Y."/>
            <person name="Qin F."/>
            <person name="Hu Q."/>
            <person name="Xie B."/>
            <person name="Cheng X."/>
        </authorList>
    </citation>
    <scope>NUCLEOTIDE SEQUENCE [LARGE SCALE GENOMIC DNA]</scope>
    <source>
        <strain evidence="2 3">IJ1G</strain>
    </source>
</reference>
<name>A0A545V3Y3_9HYPO</name>
<evidence type="ECO:0000313" key="3">
    <source>
        <dbReference type="Proteomes" id="UP000315783"/>
    </source>
</evidence>
<gene>
    <name evidence="2" type="ORF">IF1G_05006</name>
</gene>
<evidence type="ECO:0000313" key="2">
    <source>
        <dbReference type="EMBL" id="TQV96423.1"/>
    </source>
</evidence>